<feature type="domain" description="HTH crp-type" evidence="4">
    <location>
        <begin position="154"/>
        <end position="215"/>
    </location>
</feature>
<dbReference type="SMART" id="SM00419">
    <property type="entry name" value="HTH_CRP"/>
    <property type="match status" value="1"/>
</dbReference>
<keyword evidence="6" id="KW-1185">Reference proteome</keyword>
<name>A0ABW3WHT8_9RHOO</name>
<comment type="caution">
    <text evidence="5">The sequence shown here is derived from an EMBL/GenBank/DDBJ whole genome shotgun (WGS) entry which is preliminary data.</text>
</comment>
<dbReference type="PANTHER" id="PTHR24567:SF74">
    <property type="entry name" value="HTH-TYPE TRANSCRIPTIONAL REGULATOR ARCR"/>
    <property type="match status" value="1"/>
</dbReference>
<dbReference type="EMBL" id="JBHTMC010000033">
    <property type="protein sequence ID" value="MFD1265448.1"/>
    <property type="molecule type" value="Genomic_DNA"/>
</dbReference>
<dbReference type="InterPro" id="IPR036390">
    <property type="entry name" value="WH_DNA-bd_sf"/>
</dbReference>
<dbReference type="Pfam" id="PF00027">
    <property type="entry name" value="cNMP_binding"/>
    <property type="match status" value="1"/>
</dbReference>
<dbReference type="CDD" id="cd00038">
    <property type="entry name" value="CAP_ED"/>
    <property type="match status" value="1"/>
</dbReference>
<evidence type="ECO:0000256" key="1">
    <source>
        <dbReference type="ARBA" id="ARBA00023015"/>
    </source>
</evidence>
<dbReference type="SUPFAM" id="SSF51206">
    <property type="entry name" value="cAMP-binding domain-like"/>
    <property type="match status" value="1"/>
</dbReference>
<dbReference type="PANTHER" id="PTHR24567">
    <property type="entry name" value="CRP FAMILY TRANSCRIPTIONAL REGULATORY PROTEIN"/>
    <property type="match status" value="1"/>
</dbReference>
<accession>A0ABW3WHT8</accession>
<reference evidence="6" key="1">
    <citation type="journal article" date="2019" name="Int. J. Syst. Evol. Microbiol.">
        <title>The Global Catalogue of Microorganisms (GCM) 10K type strain sequencing project: providing services to taxonomists for standard genome sequencing and annotation.</title>
        <authorList>
            <consortium name="The Broad Institute Genomics Platform"/>
            <consortium name="The Broad Institute Genome Sequencing Center for Infectious Disease"/>
            <person name="Wu L."/>
            <person name="Ma J."/>
        </authorList>
    </citation>
    <scope>NUCLEOTIDE SEQUENCE [LARGE SCALE GENOMIC DNA]</scope>
    <source>
        <strain evidence="6">CCUG 48884</strain>
    </source>
</reference>
<dbReference type="Proteomes" id="UP001597158">
    <property type="component" value="Unassembled WGS sequence"/>
</dbReference>
<dbReference type="Pfam" id="PF13545">
    <property type="entry name" value="HTH_Crp_2"/>
    <property type="match status" value="1"/>
</dbReference>
<dbReference type="InterPro" id="IPR000595">
    <property type="entry name" value="cNMP-bd_dom"/>
</dbReference>
<dbReference type="InterPro" id="IPR012318">
    <property type="entry name" value="HTH_CRP"/>
</dbReference>
<keyword evidence="1" id="KW-0805">Transcription regulation</keyword>
<dbReference type="InterPro" id="IPR036388">
    <property type="entry name" value="WH-like_DNA-bd_sf"/>
</dbReference>
<sequence>MSTSPSPTTAAQLDARYPVLAELSAPARAQLLRSAQWMRVPAGAMLFDDRQACEGFPFVVEGSVRVSKCAPNGRELPLYRVGPGETCIISSSCLLGHEDYNARGVTEADTELMLLPKPVFDAMLGERAFRDFVFHLFAERIADLMQLIEEVAFRKLDQRLAALLLGKGRTIHTTHQHLADELGSVREIVSRLLKGFAEQGLVRLGREQIEILDATGLRRLAADGSAKPG</sequence>
<dbReference type="SUPFAM" id="SSF46785">
    <property type="entry name" value="Winged helix' DNA-binding domain"/>
    <property type="match status" value="1"/>
</dbReference>
<evidence type="ECO:0000256" key="3">
    <source>
        <dbReference type="ARBA" id="ARBA00023163"/>
    </source>
</evidence>
<keyword evidence="3" id="KW-0804">Transcription</keyword>
<dbReference type="InterPro" id="IPR018490">
    <property type="entry name" value="cNMP-bd_dom_sf"/>
</dbReference>
<dbReference type="PROSITE" id="PS51063">
    <property type="entry name" value="HTH_CRP_2"/>
    <property type="match status" value="1"/>
</dbReference>
<dbReference type="CDD" id="cd00092">
    <property type="entry name" value="HTH_CRP"/>
    <property type="match status" value="1"/>
</dbReference>
<dbReference type="Gene3D" id="2.60.120.10">
    <property type="entry name" value="Jelly Rolls"/>
    <property type="match status" value="1"/>
</dbReference>
<dbReference type="InterPro" id="IPR050397">
    <property type="entry name" value="Env_Response_Regulators"/>
</dbReference>
<organism evidence="5 6">
    <name type="scientific">Thauera mechernichensis</name>
    <dbReference type="NCBI Taxonomy" id="82788"/>
    <lineage>
        <taxon>Bacteria</taxon>
        <taxon>Pseudomonadati</taxon>
        <taxon>Pseudomonadota</taxon>
        <taxon>Betaproteobacteria</taxon>
        <taxon>Rhodocyclales</taxon>
        <taxon>Zoogloeaceae</taxon>
        <taxon>Thauera</taxon>
    </lineage>
</organism>
<proteinExistence type="predicted"/>
<gene>
    <name evidence="5" type="ORF">ACFQ4M_17890</name>
</gene>
<evidence type="ECO:0000313" key="5">
    <source>
        <dbReference type="EMBL" id="MFD1265448.1"/>
    </source>
</evidence>
<dbReference type="Gene3D" id="1.10.10.10">
    <property type="entry name" value="Winged helix-like DNA-binding domain superfamily/Winged helix DNA-binding domain"/>
    <property type="match status" value="1"/>
</dbReference>
<evidence type="ECO:0000256" key="2">
    <source>
        <dbReference type="ARBA" id="ARBA00023125"/>
    </source>
</evidence>
<evidence type="ECO:0000259" key="4">
    <source>
        <dbReference type="PROSITE" id="PS51063"/>
    </source>
</evidence>
<dbReference type="RefSeq" id="WP_277834899.1">
    <property type="nucleotide sequence ID" value="NZ_JARQZE010000018.1"/>
</dbReference>
<keyword evidence="2" id="KW-0238">DNA-binding</keyword>
<dbReference type="InterPro" id="IPR014710">
    <property type="entry name" value="RmlC-like_jellyroll"/>
</dbReference>
<protein>
    <submittedName>
        <fullName evidence="5">Crp/Fnr family transcriptional regulator</fullName>
    </submittedName>
</protein>
<evidence type="ECO:0000313" key="6">
    <source>
        <dbReference type="Proteomes" id="UP001597158"/>
    </source>
</evidence>